<dbReference type="STRING" id="394096.DB31_3251"/>
<keyword evidence="3" id="KW-0732">Signal</keyword>
<keyword evidence="2" id="KW-0812">Transmembrane</keyword>
<dbReference type="AlphaFoldDB" id="A0A085WTV8"/>
<evidence type="ECO:0000256" key="1">
    <source>
        <dbReference type="SAM" id="MobiDB-lite"/>
    </source>
</evidence>
<evidence type="ECO:0000313" key="5">
    <source>
        <dbReference type="Proteomes" id="UP000028725"/>
    </source>
</evidence>
<accession>A0A085WTV8</accession>
<feature type="chain" id="PRO_5001800112" evidence="3">
    <location>
        <begin position="20"/>
        <end position="326"/>
    </location>
</feature>
<keyword evidence="2" id="KW-0472">Membrane</keyword>
<feature type="region of interest" description="Disordered" evidence="1">
    <location>
        <begin position="251"/>
        <end position="273"/>
    </location>
</feature>
<keyword evidence="2" id="KW-1133">Transmembrane helix</keyword>
<feature type="transmembrane region" description="Helical" evidence="2">
    <location>
        <begin position="223"/>
        <end position="243"/>
    </location>
</feature>
<reference evidence="4 5" key="1">
    <citation type="submission" date="2014-04" db="EMBL/GenBank/DDBJ databases">
        <title>Genome assembly of Hyalangium minutum DSM 14724.</title>
        <authorList>
            <person name="Sharma G."/>
            <person name="Subramanian S."/>
        </authorList>
    </citation>
    <scope>NUCLEOTIDE SEQUENCE [LARGE SCALE GENOMIC DNA]</scope>
    <source>
        <strain evidence="4 5">DSM 14724</strain>
    </source>
</reference>
<evidence type="ECO:0000256" key="2">
    <source>
        <dbReference type="SAM" id="Phobius"/>
    </source>
</evidence>
<name>A0A085WTV8_9BACT</name>
<evidence type="ECO:0000313" key="4">
    <source>
        <dbReference type="EMBL" id="KFE71121.1"/>
    </source>
</evidence>
<protein>
    <submittedName>
        <fullName evidence="4">Uncharacterized protein</fullName>
    </submittedName>
</protein>
<feature type="compositionally biased region" description="Basic and acidic residues" evidence="1">
    <location>
        <begin position="264"/>
        <end position="273"/>
    </location>
</feature>
<feature type="signal peptide" evidence="3">
    <location>
        <begin position="1"/>
        <end position="19"/>
    </location>
</feature>
<feature type="compositionally biased region" description="Pro residues" evidence="1">
    <location>
        <begin position="184"/>
        <end position="214"/>
    </location>
</feature>
<keyword evidence="5" id="KW-1185">Reference proteome</keyword>
<feature type="region of interest" description="Disordered" evidence="1">
    <location>
        <begin position="160"/>
        <end position="214"/>
    </location>
</feature>
<dbReference type="RefSeq" id="WP_240486522.1">
    <property type="nucleotide sequence ID" value="NZ_JMCB01000002.1"/>
</dbReference>
<dbReference type="Proteomes" id="UP000028725">
    <property type="component" value="Unassembled WGS sequence"/>
</dbReference>
<feature type="compositionally biased region" description="Pro residues" evidence="1">
    <location>
        <begin position="162"/>
        <end position="174"/>
    </location>
</feature>
<dbReference type="EMBL" id="JMCB01000002">
    <property type="protein sequence ID" value="KFE71121.1"/>
    <property type="molecule type" value="Genomic_DNA"/>
</dbReference>
<sequence length="326" mass="34258">MLTPLLLTFVLLNQAPAAADGPITVLIAPADTAGVPGHVVEFAQEHVAEQARSKGLTVIRMKDFMRKLSSAKRRQLLKCKRTELRCLTALGEAAKSDVVLVAELLQRVDGYRVGTKIYKTSDGGLVSENLIPGVREDGMLDALTQSLDAVVPQLIRQLRPSQAPPEVPQPPPDTTPSTPTGGTEPPPGDTLVKPPPGDTLVKPPPVVEPVPAKPAPKANLRRWAWAPAAVGVASAGAGTFFFLKARSKYNELSSGGSPDSPIRNPDELARDGRSAQNLSRITFGVGAAALVTAGVFYLFPGDEKPVQPTVTVGPGGGMVGLVGTWP</sequence>
<comment type="caution">
    <text evidence="4">The sequence shown here is derived from an EMBL/GenBank/DDBJ whole genome shotgun (WGS) entry which is preliminary data.</text>
</comment>
<feature type="transmembrane region" description="Helical" evidence="2">
    <location>
        <begin position="278"/>
        <end position="299"/>
    </location>
</feature>
<proteinExistence type="predicted"/>
<gene>
    <name evidence="4" type="ORF">DB31_3251</name>
</gene>
<organism evidence="4 5">
    <name type="scientific">Hyalangium minutum</name>
    <dbReference type="NCBI Taxonomy" id="394096"/>
    <lineage>
        <taxon>Bacteria</taxon>
        <taxon>Pseudomonadati</taxon>
        <taxon>Myxococcota</taxon>
        <taxon>Myxococcia</taxon>
        <taxon>Myxococcales</taxon>
        <taxon>Cystobacterineae</taxon>
        <taxon>Archangiaceae</taxon>
        <taxon>Hyalangium</taxon>
    </lineage>
</organism>
<evidence type="ECO:0000256" key="3">
    <source>
        <dbReference type="SAM" id="SignalP"/>
    </source>
</evidence>